<gene>
    <name evidence="4" type="ordered locus">KLTH0H16236g</name>
</gene>
<accession>C5E3T8</accession>
<evidence type="ECO:0000256" key="1">
    <source>
        <dbReference type="ARBA" id="ARBA00004123"/>
    </source>
</evidence>
<dbReference type="Proteomes" id="UP000002036">
    <property type="component" value="Chromosome H"/>
</dbReference>
<proteinExistence type="predicted"/>
<dbReference type="InterPro" id="IPR001138">
    <property type="entry name" value="Zn2Cys6_DnaBD"/>
</dbReference>
<keyword evidence="5" id="KW-1185">Reference proteome</keyword>
<dbReference type="CDD" id="cd12148">
    <property type="entry name" value="fungal_TF_MHR"/>
    <property type="match status" value="1"/>
</dbReference>
<keyword evidence="2" id="KW-0539">Nucleus</keyword>
<evidence type="ECO:0000256" key="2">
    <source>
        <dbReference type="ARBA" id="ARBA00023242"/>
    </source>
</evidence>
<dbReference type="HOGENOM" id="CLU_035753_0_0_1"/>
<dbReference type="GO" id="GO:0008270">
    <property type="term" value="F:zinc ion binding"/>
    <property type="evidence" value="ECO:0007669"/>
    <property type="project" value="InterPro"/>
</dbReference>
<protein>
    <submittedName>
        <fullName evidence="4">KLTH0H16236p</fullName>
    </submittedName>
</protein>
<dbReference type="GeneID" id="8294927"/>
<dbReference type="PROSITE" id="PS00463">
    <property type="entry name" value="ZN2_CY6_FUNGAL_1"/>
    <property type="match status" value="1"/>
</dbReference>
<dbReference type="PANTHER" id="PTHR31001">
    <property type="entry name" value="UNCHARACTERIZED TRANSCRIPTIONAL REGULATORY PROTEIN"/>
    <property type="match status" value="1"/>
</dbReference>
<dbReference type="KEGG" id="lth:KLTH0H16236g"/>
<reference evidence="4 5" key="1">
    <citation type="journal article" date="2009" name="Genome Res.">
        <title>Comparative genomics of protoploid Saccharomycetaceae.</title>
        <authorList>
            <consortium name="The Genolevures Consortium"/>
            <person name="Souciet J.-L."/>
            <person name="Dujon B."/>
            <person name="Gaillardin C."/>
            <person name="Johnston M."/>
            <person name="Baret P.V."/>
            <person name="Cliften P."/>
            <person name="Sherman D.J."/>
            <person name="Weissenbach J."/>
            <person name="Westhof E."/>
            <person name="Wincker P."/>
            <person name="Jubin C."/>
            <person name="Poulain J."/>
            <person name="Barbe V."/>
            <person name="Segurens B."/>
            <person name="Artiguenave F."/>
            <person name="Anthouard V."/>
            <person name="Vacherie B."/>
            <person name="Val M.-E."/>
            <person name="Fulton R.S."/>
            <person name="Minx P."/>
            <person name="Wilson R."/>
            <person name="Durrens P."/>
            <person name="Jean G."/>
            <person name="Marck C."/>
            <person name="Martin T."/>
            <person name="Nikolski M."/>
            <person name="Rolland T."/>
            <person name="Seret M.-L."/>
            <person name="Casaregola S."/>
            <person name="Despons L."/>
            <person name="Fairhead C."/>
            <person name="Fischer G."/>
            <person name="Lafontaine I."/>
            <person name="Leh V."/>
            <person name="Lemaire M."/>
            <person name="de Montigny J."/>
            <person name="Neuveglise C."/>
            <person name="Thierry A."/>
            <person name="Blanc-Lenfle I."/>
            <person name="Bleykasten C."/>
            <person name="Diffels J."/>
            <person name="Fritsch E."/>
            <person name="Frangeul L."/>
            <person name="Goeffon A."/>
            <person name="Jauniaux N."/>
            <person name="Kachouri-Lafond R."/>
            <person name="Payen C."/>
            <person name="Potier S."/>
            <person name="Pribylova L."/>
            <person name="Ozanne C."/>
            <person name="Richard G.-F."/>
            <person name="Sacerdot C."/>
            <person name="Straub M.-L."/>
            <person name="Talla E."/>
        </authorList>
    </citation>
    <scope>NUCLEOTIDE SEQUENCE [LARGE SCALE GENOMIC DNA]</scope>
    <source>
        <strain evidence="5">ATCC 56472 / CBS 6340 / NRRL Y-8284</strain>
    </source>
</reference>
<dbReference type="SMART" id="SM00066">
    <property type="entry name" value="GAL4"/>
    <property type="match status" value="1"/>
</dbReference>
<dbReference type="AlphaFoldDB" id="C5E3T8"/>
<dbReference type="OrthoDB" id="435881at2759"/>
<evidence type="ECO:0000313" key="4">
    <source>
        <dbReference type="EMBL" id="CAR30699.1"/>
    </source>
</evidence>
<dbReference type="InterPro" id="IPR050613">
    <property type="entry name" value="Sec_Metabolite_Reg"/>
</dbReference>
<feature type="domain" description="Zn(2)-C6 fungal-type" evidence="3">
    <location>
        <begin position="15"/>
        <end position="45"/>
    </location>
</feature>
<dbReference type="GO" id="GO:0000981">
    <property type="term" value="F:DNA-binding transcription factor activity, RNA polymerase II-specific"/>
    <property type="evidence" value="ECO:0007669"/>
    <property type="project" value="InterPro"/>
</dbReference>
<dbReference type="GO" id="GO:0005634">
    <property type="term" value="C:nucleus"/>
    <property type="evidence" value="ECO:0007669"/>
    <property type="project" value="UniProtKB-SubCell"/>
</dbReference>
<comment type="subcellular location">
    <subcellularLocation>
        <location evidence="1">Nucleus</location>
    </subcellularLocation>
</comment>
<dbReference type="InParanoid" id="C5E3T8"/>
<dbReference type="eggNOG" id="ENOG502SFX5">
    <property type="taxonomic scope" value="Eukaryota"/>
</dbReference>
<dbReference type="Pfam" id="PF00172">
    <property type="entry name" value="Zn_clus"/>
    <property type="match status" value="1"/>
</dbReference>
<dbReference type="EMBL" id="CU928180">
    <property type="protein sequence ID" value="CAR30699.1"/>
    <property type="molecule type" value="Genomic_DNA"/>
</dbReference>
<evidence type="ECO:0000313" key="5">
    <source>
        <dbReference type="Proteomes" id="UP000002036"/>
    </source>
</evidence>
<organism evidence="4 5">
    <name type="scientific">Lachancea thermotolerans (strain ATCC 56472 / CBS 6340 / NRRL Y-8284)</name>
    <name type="common">Yeast</name>
    <name type="synonym">Kluyveromyces thermotolerans</name>
    <dbReference type="NCBI Taxonomy" id="559295"/>
    <lineage>
        <taxon>Eukaryota</taxon>
        <taxon>Fungi</taxon>
        <taxon>Dikarya</taxon>
        <taxon>Ascomycota</taxon>
        <taxon>Saccharomycotina</taxon>
        <taxon>Saccharomycetes</taxon>
        <taxon>Saccharomycetales</taxon>
        <taxon>Saccharomycetaceae</taxon>
        <taxon>Lachancea</taxon>
    </lineage>
</organism>
<dbReference type="PROSITE" id="PS50048">
    <property type="entry name" value="ZN2_CY6_FUNGAL_2"/>
    <property type="match status" value="1"/>
</dbReference>
<sequence length="563" mass="63336">MSLPARDAQGISIISCQQCRERKVRCSRHIPRCRSCDKREYVCRYPQTHRKTSTKLTKKRRSENTRFYGFSSVNKALFEVGMPFCNIDSELESKNAPSQMRRFMSSSVYDRCIKNPEIAVDAVRSIKDSIGCFLFSEAMNLTGLEETLLSNGNIDYQCLLLLYSAIVFSERFEKFSPEVTSVVNELNTVLDDCPDCPEKVVSLILLADYYHYKLKIETAWKCTFLATSIAYALGLHLSSSKVWSMLVLHDALLCSVVGRPSSIKWVNPKLVGRACNNWGEIALLLREANDILLVSYNWTIEKVISLDFRFNDLIERVKKDMKVSSAVNDARDTLSWYLKLCILTASRIKLIYPVCSRYEALKPQLDQNCSDLSQCLRGIFGLLTSSKLATKENPYYLRSQCFLSYCSIFQGLLLELHFCSTQVTSGSAGSLEKENNFPLPQGTSSAVSQPCSLTNISVLLQEYDRVSDSVKLCSFMLDVFTSFRVLISKKEGKGAYEESFNTSVSPIGLTEESISNCSSFSESPINVEPSGNSLSWITGDMADWITACFSGEPPTFYAPENLD</sequence>
<dbReference type="Gene3D" id="4.10.240.10">
    <property type="entry name" value="Zn(2)-C6 fungal-type DNA-binding domain"/>
    <property type="match status" value="1"/>
</dbReference>
<dbReference type="CDD" id="cd00067">
    <property type="entry name" value="GAL4"/>
    <property type="match status" value="1"/>
</dbReference>
<name>C5E3T8_LACTC</name>
<dbReference type="RefSeq" id="XP_002556561.1">
    <property type="nucleotide sequence ID" value="XM_002556515.1"/>
</dbReference>
<dbReference type="SUPFAM" id="SSF57701">
    <property type="entry name" value="Zn2/Cys6 DNA-binding domain"/>
    <property type="match status" value="1"/>
</dbReference>
<dbReference type="OMA" id="NWGEIAL"/>
<evidence type="ECO:0000259" key="3">
    <source>
        <dbReference type="PROSITE" id="PS50048"/>
    </source>
</evidence>
<dbReference type="InterPro" id="IPR036864">
    <property type="entry name" value="Zn2-C6_fun-type_DNA-bd_sf"/>
</dbReference>